<evidence type="ECO:0000256" key="1">
    <source>
        <dbReference type="SAM" id="MobiDB-lite"/>
    </source>
</evidence>
<dbReference type="InterPro" id="IPR027817">
    <property type="entry name" value="Costars_dom"/>
</dbReference>
<protein>
    <recommendedName>
        <fullName evidence="2">Costars domain-containing protein</fullName>
    </recommendedName>
</protein>
<evidence type="ECO:0000313" key="3">
    <source>
        <dbReference type="EMBL" id="KAJ9575638.1"/>
    </source>
</evidence>
<dbReference type="GO" id="GO:0045944">
    <property type="term" value="P:positive regulation of transcription by RNA polymerase II"/>
    <property type="evidence" value="ECO:0007669"/>
    <property type="project" value="TreeGrafter"/>
</dbReference>
<feature type="domain" description="Costars" evidence="2">
    <location>
        <begin position="85"/>
        <end position="167"/>
    </location>
</feature>
<dbReference type="Proteomes" id="UP001233999">
    <property type="component" value="Unassembled WGS sequence"/>
</dbReference>
<accession>A0AAD8E398</accession>
<dbReference type="FunFam" id="1.10.10.1540:FF:000003">
    <property type="entry name" value="Uncharacterized protein, isoform B"/>
    <property type="match status" value="1"/>
</dbReference>
<dbReference type="InterPro" id="IPR038095">
    <property type="entry name" value="Costars_sf"/>
</dbReference>
<dbReference type="InterPro" id="IPR026111">
    <property type="entry name" value="Abra"/>
</dbReference>
<keyword evidence="4" id="KW-1185">Reference proteome</keyword>
<reference evidence="3" key="2">
    <citation type="submission" date="2023-05" db="EMBL/GenBank/DDBJ databases">
        <authorList>
            <person name="Fouks B."/>
        </authorList>
    </citation>
    <scope>NUCLEOTIDE SEQUENCE</scope>
    <source>
        <strain evidence="3">Stay&amp;Tobe</strain>
        <tissue evidence="3">Testes</tissue>
    </source>
</reference>
<comment type="caution">
    <text evidence="3">The sequence shown here is derived from an EMBL/GenBank/DDBJ whole genome shotgun (WGS) entry which is preliminary data.</text>
</comment>
<reference evidence="3" key="1">
    <citation type="journal article" date="2023" name="IScience">
        <title>Live-bearing cockroach genome reveals convergent evolutionary mechanisms linked to viviparity in insects and beyond.</title>
        <authorList>
            <person name="Fouks B."/>
            <person name="Harrison M.C."/>
            <person name="Mikhailova A.A."/>
            <person name="Marchal E."/>
            <person name="English S."/>
            <person name="Carruthers M."/>
            <person name="Jennings E.C."/>
            <person name="Chiamaka E.L."/>
            <person name="Frigard R.A."/>
            <person name="Pippel M."/>
            <person name="Attardo G.M."/>
            <person name="Benoit J.B."/>
            <person name="Bornberg-Bauer E."/>
            <person name="Tobe S.S."/>
        </authorList>
    </citation>
    <scope>NUCLEOTIDE SEQUENCE</scope>
    <source>
        <strain evidence="3">Stay&amp;Tobe</strain>
    </source>
</reference>
<gene>
    <name evidence="3" type="ORF">L9F63_007499</name>
</gene>
<dbReference type="GO" id="GO:0035025">
    <property type="term" value="P:positive regulation of Rho protein signal transduction"/>
    <property type="evidence" value="ECO:0007669"/>
    <property type="project" value="InterPro"/>
</dbReference>
<dbReference type="AlphaFoldDB" id="A0AAD8E398"/>
<dbReference type="Gene3D" id="1.10.10.1540">
    <property type="entry name" value="Costar domain"/>
    <property type="match status" value="1"/>
</dbReference>
<dbReference type="GO" id="GO:0003779">
    <property type="term" value="F:actin binding"/>
    <property type="evidence" value="ECO:0007669"/>
    <property type="project" value="InterPro"/>
</dbReference>
<organism evidence="3 4">
    <name type="scientific">Diploptera punctata</name>
    <name type="common">Pacific beetle cockroach</name>
    <dbReference type="NCBI Taxonomy" id="6984"/>
    <lineage>
        <taxon>Eukaryota</taxon>
        <taxon>Metazoa</taxon>
        <taxon>Ecdysozoa</taxon>
        <taxon>Arthropoda</taxon>
        <taxon>Hexapoda</taxon>
        <taxon>Insecta</taxon>
        <taxon>Pterygota</taxon>
        <taxon>Neoptera</taxon>
        <taxon>Polyneoptera</taxon>
        <taxon>Dictyoptera</taxon>
        <taxon>Blattodea</taxon>
        <taxon>Blaberoidea</taxon>
        <taxon>Blaberidae</taxon>
        <taxon>Diplopterinae</taxon>
        <taxon>Diploptera</taxon>
    </lineage>
</organism>
<dbReference type="Pfam" id="PF14705">
    <property type="entry name" value="Costars"/>
    <property type="match status" value="1"/>
</dbReference>
<dbReference type="PANTHER" id="PTHR22739:SF7">
    <property type="entry name" value="EG:152A3.3 PROTEIN-RELATED"/>
    <property type="match status" value="1"/>
</dbReference>
<sequence length="187" mass="21084">MDHAEIDKLLKTPMEMRFCRQVNLSDKVALFNKQADQHQKGQAANPFSAAEGSALTKPTLDKNDPNYGRPVAGSKTDIRGKRAHTHISKEVLQLCQIIYENGEPLEELTEDGRNKIVISFGELFQIYTSISNKVVGVLLRARKHKFVDFEGETLFQRRDDDVPVILCKSLPEIGAIFQAQMDQIQNS</sequence>
<evidence type="ECO:0000259" key="2">
    <source>
        <dbReference type="SMART" id="SM01283"/>
    </source>
</evidence>
<name>A0AAD8E398_DIPPU</name>
<dbReference type="SMART" id="SM01283">
    <property type="entry name" value="Costars"/>
    <property type="match status" value="1"/>
</dbReference>
<dbReference type="GO" id="GO:0030017">
    <property type="term" value="C:sarcomere"/>
    <property type="evidence" value="ECO:0007669"/>
    <property type="project" value="TreeGrafter"/>
</dbReference>
<dbReference type="PANTHER" id="PTHR22739">
    <property type="entry name" value="STRIATED MUSCLE ACTIVATOR OF RHO-DEPENDENT SIGNALING-RELATED"/>
    <property type="match status" value="1"/>
</dbReference>
<dbReference type="EMBL" id="JASPKZ010009827">
    <property type="protein sequence ID" value="KAJ9575638.1"/>
    <property type="molecule type" value="Genomic_DNA"/>
</dbReference>
<evidence type="ECO:0000313" key="4">
    <source>
        <dbReference type="Proteomes" id="UP001233999"/>
    </source>
</evidence>
<proteinExistence type="predicted"/>
<feature type="region of interest" description="Disordered" evidence="1">
    <location>
        <begin position="40"/>
        <end position="76"/>
    </location>
</feature>